<dbReference type="AlphaFoldDB" id="A0A5B7DVX2"/>
<dbReference type="EMBL" id="VSRR010001404">
    <property type="protein sequence ID" value="MPC25014.1"/>
    <property type="molecule type" value="Genomic_DNA"/>
</dbReference>
<accession>A0A5B7DVX2</accession>
<comment type="caution">
    <text evidence="2">The sequence shown here is derived from an EMBL/GenBank/DDBJ whole genome shotgun (WGS) entry which is preliminary data.</text>
</comment>
<name>A0A5B7DVX2_PORTR</name>
<evidence type="ECO:0000313" key="2">
    <source>
        <dbReference type="EMBL" id="MPC25014.1"/>
    </source>
</evidence>
<organism evidence="2 3">
    <name type="scientific">Portunus trituberculatus</name>
    <name type="common">Swimming crab</name>
    <name type="synonym">Neptunus trituberculatus</name>
    <dbReference type="NCBI Taxonomy" id="210409"/>
    <lineage>
        <taxon>Eukaryota</taxon>
        <taxon>Metazoa</taxon>
        <taxon>Ecdysozoa</taxon>
        <taxon>Arthropoda</taxon>
        <taxon>Crustacea</taxon>
        <taxon>Multicrustacea</taxon>
        <taxon>Malacostraca</taxon>
        <taxon>Eumalacostraca</taxon>
        <taxon>Eucarida</taxon>
        <taxon>Decapoda</taxon>
        <taxon>Pleocyemata</taxon>
        <taxon>Brachyura</taxon>
        <taxon>Eubrachyura</taxon>
        <taxon>Portunoidea</taxon>
        <taxon>Portunidae</taxon>
        <taxon>Portuninae</taxon>
        <taxon>Portunus</taxon>
    </lineage>
</organism>
<proteinExistence type="predicted"/>
<dbReference type="Proteomes" id="UP000324222">
    <property type="component" value="Unassembled WGS sequence"/>
</dbReference>
<feature type="region of interest" description="Disordered" evidence="1">
    <location>
        <begin position="38"/>
        <end position="85"/>
    </location>
</feature>
<gene>
    <name evidence="2" type="ORF">E2C01_018112</name>
</gene>
<keyword evidence="3" id="KW-1185">Reference proteome</keyword>
<sequence length="85" mass="9618">MSYVSESRFFNQPLLGPRLVSQCYVLNVDAVFLSLPRGTDRRTDRLTDTSMPRRVRGRQQSDRTQRGNNIMDGGNQRGVKCGGIN</sequence>
<evidence type="ECO:0000313" key="3">
    <source>
        <dbReference type="Proteomes" id="UP000324222"/>
    </source>
</evidence>
<evidence type="ECO:0000256" key="1">
    <source>
        <dbReference type="SAM" id="MobiDB-lite"/>
    </source>
</evidence>
<protein>
    <submittedName>
        <fullName evidence="2">Uncharacterized protein</fullName>
    </submittedName>
</protein>
<feature type="compositionally biased region" description="Basic and acidic residues" evidence="1">
    <location>
        <begin position="38"/>
        <end position="47"/>
    </location>
</feature>
<reference evidence="2 3" key="1">
    <citation type="submission" date="2019-05" db="EMBL/GenBank/DDBJ databases">
        <title>Another draft genome of Portunus trituberculatus and its Hox gene families provides insights of decapod evolution.</title>
        <authorList>
            <person name="Jeong J.-H."/>
            <person name="Song I."/>
            <person name="Kim S."/>
            <person name="Choi T."/>
            <person name="Kim D."/>
            <person name="Ryu S."/>
            <person name="Kim W."/>
        </authorList>
    </citation>
    <scope>NUCLEOTIDE SEQUENCE [LARGE SCALE GENOMIC DNA]</scope>
    <source>
        <tissue evidence="2">Muscle</tissue>
    </source>
</reference>